<dbReference type="PANTHER" id="PTHR43000">
    <property type="entry name" value="DTDP-D-GLUCOSE 4,6-DEHYDRATASE-RELATED"/>
    <property type="match status" value="1"/>
</dbReference>
<organism evidence="2">
    <name type="scientific">Salmonella typhimurium</name>
    <dbReference type="NCBI Taxonomy" id="90371"/>
    <lineage>
        <taxon>Bacteria</taxon>
        <taxon>Pseudomonadati</taxon>
        <taxon>Pseudomonadota</taxon>
        <taxon>Gammaproteobacteria</taxon>
        <taxon>Enterobacterales</taxon>
        <taxon>Enterobacteriaceae</taxon>
        <taxon>Salmonella</taxon>
    </lineage>
</organism>
<feature type="domain" description="NAD(P)-binding" evidence="1">
    <location>
        <begin position="13"/>
        <end position="136"/>
    </location>
</feature>
<dbReference type="SUPFAM" id="SSF51735">
    <property type="entry name" value="NAD(P)-binding Rossmann-fold domains"/>
    <property type="match status" value="1"/>
</dbReference>
<name>A0A634SFN4_SALTM</name>
<accession>A0A634SFN4</accession>
<dbReference type="InterPro" id="IPR036291">
    <property type="entry name" value="NAD(P)-bd_dom_sf"/>
</dbReference>
<dbReference type="InterPro" id="IPR016040">
    <property type="entry name" value="NAD(P)-bd_dom"/>
</dbReference>
<comment type="caution">
    <text evidence="2">The sequence shown here is derived from an EMBL/GenBank/DDBJ whole genome shotgun (WGS) entry which is preliminary data.</text>
</comment>
<sequence>MIDKNFWQGKRVFVTGHTGFKGSWLSLWLTEMGAIVKGYALDAPTVPSLFEIVRLNDLMESHIGDIRDFEKLRNSIAEFKPEIVFHMAAQPLVRLSYEQPIETYSTNVMGTVHLLETVKQVGNIKAVVNITSDKCYDNREWVWGYRENEP</sequence>
<gene>
    <name evidence="2" type="ORF">CB198_17735</name>
</gene>
<dbReference type="Pfam" id="PF16363">
    <property type="entry name" value="GDP_Man_Dehyd"/>
    <property type="match status" value="1"/>
</dbReference>
<reference evidence="2" key="1">
    <citation type="submission" date="2018-07" db="EMBL/GenBank/DDBJ databases">
        <authorList>
            <person name="Ashton P.M."/>
            <person name="Dallman T."/>
            <person name="Nair S."/>
            <person name="De Pinna E."/>
            <person name="Peters T."/>
            <person name="Grant K."/>
        </authorList>
    </citation>
    <scope>NUCLEOTIDE SEQUENCE</scope>
    <source>
        <strain evidence="2">365856</strain>
    </source>
</reference>
<protein>
    <submittedName>
        <fullName evidence="2">CDP-glucose 4,6-dehydratase</fullName>
    </submittedName>
</protein>
<feature type="non-terminal residue" evidence="2">
    <location>
        <position position="150"/>
    </location>
</feature>
<evidence type="ECO:0000259" key="1">
    <source>
        <dbReference type="Pfam" id="PF16363"/>
    </source>
</evidence>
<dbReference type="Gene3D" id="3.40.50.720">
    <property type="entry name" value="NAD(P)-binding Rossmann-like Domain"/>
    <property type="match status" value="1"/>
</dbReference>
<dbReference type="AlphaFoldDB" id="A0A634SFN4"/>
<proteinExistence type="predicted"/>
<dbReference type="EMBL" id="AAMIBZ010000060">
    <property type="protein sequence ID" value="EDH5752847.1"/>
    <property type="molecule type" value="Genomic_DNA"/>
</dbReference>
<evidence type="ECO:0000313" key="2">
    <source>
        <dbReference type="EMBL" id="EDH5752847.1"/>
    </source>
</evidence>